<dbReference type="Gene3D" id="3.40.190.10">
    <property type="entry name" value="Periplasmic binding protein-like II"/>
    <property type="match status" value="2"/>
</dbReference>
<protein>
    <submittedName>
        <fullName evidence="7">Molybdenum ABC transporter, periplasmic molybdenum-binding protein ModA</fullName>
    </submittedName>
</protein>
<dbReference type="GO" id="GO:0015689">
    <property type="term" value="P:molybdate ion transport"/>
    <property type="evidence" value="ECO:0007669"/>
    <property type="project" value="InterPro"/>
</dbReference>
<comment type="similarity">
    <text evidence="1">Belongs to the bacterial solute-binding protein ModA family.</text>
</comment>
<dbReference type="GO" id="GO:0046872">
    <property type="term" value="F:metal ion binding"/>
    <property type="evidence" value="ECO:0007669"/>
    <property type="project" value="UniProtKB-KW"/>
</dbReference>
<dbReference type="Pfam" id="PF13531">
    <property type="entry name" value="SBP_bac_11"/>
    <property type="match status" value="1"/>
</dbReference>
<keyword evidence="3" id="KW-0479">Metal-binding</keyword>
<evidence type="ECO:0000256" key="5">
    <source>
        <dbReference type="SAM" id="MobiDB-lite"/>
    </source>
</evidence>
<dbReference type="InterPro" id="IPR050682">
    <property type="entry name" value="ModA/WtpA"/>
</dbReference>
<feature type="transmembrane region" description="Helical" evidence="6">
    <location>
        <begin position="21"/>
        <end position="40"/>
    </location>
</feature>
<dbReference type="EMBL" id="PEBX01000027">
    <property type="protein sequence ID" value="PTQ56466.1"/>
    <property type="molecule type" value="Genomic_DNA"/>
</dbReference>
<gene>
    <name evidence="7" type="ORF">BSOLF_0173</name>
</gene>
<keyword evidence="6" id="KW-0472">Membrane</keyword>
<dbReference type="GO" id="GO:1901359">
    <property type="term" value="F:tungstate binding"/>
    <property type="evidence" value="ECO:0007669"/>
    <property type="project" value="UniProtKB-ARBA"/>
</dbReference>
<dbReference type="Proteomes" id="UP000244338">
    <property type="component" value="Unassembled WGS sequence"/>
</dbReference>
<proteinExistence type="inferred from homology"/>
<evidence type="ECO:0000256" key="2">
    <source>
        <dbReference type="ARBA" id="ARBA00022505"/>
    </source>
</evidence>
<feature type="region of interest" description="Disordered" evidence="5">
    <location>
        <begin position="45"/>
        <end position="83"/>
    </location>
</feature>
<dbReference type="GO" id="GO:0030973">
    <property type="term" value="F:molybdate ion binding"/>
    <property type="evidence" value="ECO:0007669"/>
    <property type="project" value="TreeGrafter"/>
</dbReference>
<evidence type="ECO:0000256" key="4">
    <source>
        <dbReference type="ARBA" id="ARBA00022729"/>
    </source>
</evidence>
<evidence type="ECO:0000313" key="8">
    <source>
        <dbReference type="Proteomes" id="UP000244338"/>
    </source>
</evidence>
<accession>A0A2R6Y1A4</accession>
<dbReference type="NCBIfam" id="TIGR01256">
    <property type="entry name" value="modA"/>
    <property type="match status" value="1"/>
</dbReference>
<dbReference type="PANTHER" id="PTHR30632:SF0">
    <property type="entry name" value="SULFATE-BINDING PROTEIN"/>
    <property type="match status" value="1"/>
</dbReference>
<keyword evidence="6" id="KW-1133">Transmembrane helix</keyword>
<dbReference type="PANTHER" id="PTHR30632">
    <property type="entry name" value="MOLYBDATE-BINDING PERIPLASMIC PROTEIN"/>
    <property type="match status" value="1"/>
</dbReference>
<evidence type="ECO:0000256" key="1">
    <source>
        <dbReference type="ARBA" id="ARBA00009175"/>
    </source>
</evidence>
<sequence>MHLIKQKKYERAKKMRIDRPLLTFSFMILIVLMLTFSLSACGNTGSNPQNDSTSLASTNQKGTSSDASGTQTNASSSTTPSQKPTELIISAAVSLKDALETYQPTFEKEHHVRLNFNFGASGQLMQQIEQGAPVDVFISAGVKQMDELEQKGLIIPDTRTNVVMNTLVLVIPKETPENQKLSFDKLKEAKNIRLAMGEPKSVPAGTYAQEVLKHLGIYDRLTEAKEIVFANDVRQVLAYVETGEVDVGLVYKTDAAISNKVEFNDTAQESWHRPIVYPGAVIQGTKEQILAKAFLKALREGEGKNILEQYGFTPAP</sequence>
<reference evidence="8" key="1">
    <citation type="journal article" date="2018" name="Sci. Rep.">
        <title>Lignite coal burning seam in the remote Altai Mountains harbors a hydrogen-driven thermophilic microbial community.</title>
        <authorList>
            <person name="Kadnikov V.V."/>
            <person name="Mardanov A.V."/>
            <person name="Ivasenko D.A."/>
            <person name="Antsiferov D.V."/>
            <person name="Beletsky A.V."/>
            <person name="Karnachuk O.V."/>
            <person name="Ravin N.V."/>
        </authorList>
    </citation>
    <scope>NUCLEOTIDE SEQUENCE [LARGE SCALE GENOMIC DNA]</scope>
</reference>
<dbReference type="InterPro" id="IPR005950">
    <property type="entry name" value="ModA"/>
</dbReference>
<name>A0A2R6Y1A4_9BACL</name>
<evidence type="ECO:0000256" key="3">
    <source>
        <dbReference type="ARBA" id="ARBA00022723"/>
    </source>
</evidence>
<dbReference type="AlphaFoldDB" id="A0A2R6Y1A4"/>
<organism evidence="7 8">
    <name type="scientific">Candidatus Carbonibacillus altaicus</name>
    <dbReference type="NCBI Taxonomy" id="2163959"/>
    <lineage>
        <taxon>Bacteria</taxon>
        <taxon>Bacillati</taxon>
        <taxon>Bacillota</taxon>
        <taxon>Bacilli</taxon>
        <taxon>Bacillales</taxon>
        <taxon>Candidatus Carbonibacillus</taxon>
    </lineage>
</organism>
<evidence type="ECO:0000313" key="7">
    <source>
        <dbReference type="EMBL" id="PTQ56466.1"/>
    </source>
</evidence>
<keyword evidence="4" id="KW-0732">Signal</keyword>
<dbReference type="SUPFAM" id="SSF53850">
    <property type="entry name" value="Periplasmic binding protein-like II"/>
    <property type="match status" value="1"/>
</dbReference>
<comment type="caution">
    <text evidence="7">The sequence shown here is derived from an EMBL/GenBank/DDBJ whole genome shotgun (WGS) entry which is preliminary data.</text>
</comment>
<keyword evidence="2" id="KW-0500">Molybdenum</keyword>
<dbReference type="FunFam" id="3.40.190.10:FF:000035">
    <property type="entry name" value="Molybdate ABC transporter substrate-binding protein"/>
    <property type="match status" value="1"/>
</dbReference>
<keyword evidence="6" id="KW-0812">Transmembrane</keyword>
<evidence type="ECO:0000256" key="6">
    <source>
        <dbReference type="SAM" id="Phobius"/>
    </source>
</evidence>